<evidence type="ECO:0000256" key="1">
    <source>
        <dbReference type="SAM" id="Phobius"/>
    </source>
</evidence>
<feature type="transmembrane region" description="Helical" evidence="1">
    <location>
        <begin position="82"/>
        <end position="110"/>
    </location>
</feature>
<keyword evidence="1" id="KW-0472">Membrane</keyword>
<dbReference type="Pfam" id="PF13828">
    <property type="entry name" value="DUF4190"/>
    <property type="match status" value="1"/>
</dbReference>
<dbReference type="Proteomes" id="UP000003688">
    <property type="component" value="Unassembled WGS sequence"/>
</dbReference>
<dbReference type="SUPFAM" id="SSF54523">
    <property type="entry name" value="Pili subunits"/>
    <property type="match status" value="1"/>
</dbReference>
<dbReference type="InterPro" id="IPR025640">
    <property type="entry name" value="GYF_2"/>
</dbReference>
<dbReference type="AlphaFoldDB" id="B9XJK9"/>
<evidence type="ECO:0000259" key="3">
    <source>
        <dbReference type="Pfam" id="PF13828"/>
    </source>
</evidence>
<dbReference type="PANTHER" id="PTHR30093:SF2">
    <property type="entry name" value="TYPE II SECRETION SYSTEM PROTEIN H"/>
    <property type="match status" value="1"/>
</dbReference>
<evidence type="ECO:0000259" key="2">
    <source>
        <dbReference type="Pfam" id="PF07596"/>
    </source>
</evidence>
<accession>B9XJK9</accession>
<dbReference type="EMBL" id="ABOX02000022">
    <property type="protein sequence ID" value="EEF59885.1"/>
    <property type="molecule type" value="Genomic_DNA"/>
</dbReference>
<reference evidence="5 6" key="1">
    <citation type="journal article" date="2011" name="J. Bacteriol.">
        <title>Genome sequence of 'Pedosphaera parvula' Ellin514, an aerobic Verrucomicrobial isolate from pasture soil.</title>
        <authorList>
            <person name="Kant R."/>
            <person name="van Passel M.W."/>
            <person name="Sangwan P."/>
            <person name="Palva A."/>
            <person name="Lucas S."/>
            <person name="Copeland A."/>
            <person name="Lapidus A."/>
            <person name="Glavina Del Rio T."/>
            <person name="Dalin E."/>
            <person name="Tice H."/>
            <person name="Bruce D."/>
            <person name="Goodwin L."/>
            <person name="Pitluck S."/>
            <person name="Chertkov O."/>
            <person name="Larimer F.W."/>
            <person name="Land M.L."/>
            <person name="Hauser L."/>
            <person name="Brettin T.S."/>
            <person name="Detter J.C."/>
            <person name="Han S."/>
            <person name="de Vos W.M."/>
            <person name="Janssen P.H."/>
            <person name="Smidt H."/>
        </authorList>
    </citation>
    <scope>NUCLEOTIDE SEQUENCE [LARGE SCALE GENOMIC DNA]</scope>
    <source>
        <strain evidence="5 6">Ellin514</strain>
    </source>
</reference>
<feature type="domain" description="DUF4190" evidence="3">
    <location>
        <begin position="82"/>
        <end position="143"/>
    </location>
</feature>
<dbReference type="InterPro" id="IPR025241">
    <property type="entry name" value="DUF4190"/>
</dbReference>
<dbReference type="PANTHER" id="PTHR30093">
    <property type="entry name" value="GENERAL SECRETION PATHWAY PROTEIN G"/>
    <property type="match status" value="1"/>
</dbReference>
<keyword evidence="1" id="KW-0812">Transmembrane</keyword>
<dbReference type="InterPro" id="IPR011453">
    <property type="entry name" value="DUF1559"/>
</dbReference>
<feature type="domain" description="GYF" evidence="4">
    <location>
        <begin position="7"/>
        <end position="52"/>
    </location>
</feature>
<evidence type="ECO:0000313" key="5">
    <source>
        <dbReference type="EMBL" id="EEF59885.1"/>
    </source>
</evidence>
<protein>
    <recommendedName>
        <fullName evidence="7">GYF domain-containing protein</fullName>
    </recommendedName>
</protein>
<dbReference type="OrthoDB" id="188379at2"/>
<dbReference type="Pfam" id="PF14237">
    <property type="entry name" value="GYF_2"/>
    <property type="match status" value="1"/>
</dbReference>
<sequence>MYKVLGNDGKEYGPVSAEQLRQWIAQGRAVANTKVQPEGSTEWKLLSELPEFSGAFSAPPPPSAQPATPRFIATGPTERSGLAVASVICGALGLVTCITSPIGLILGIMAQNQIKKSEGRVTGSGLATTGIVLSCVTFAFFGLAVMAGLLLPALAKAKEKAQMINCVNNMKQLGLAARMYAGDNHDKFPLSNNWSDLLSPMADAKAFVCPVNKNHRSSYAFNAKLSEKNQKEVNPQTVLFFESDDDWNASGGPENLTHSRHGSYLVICFADGSVQRMSASRLNTLRWDP</sequence>
<evidence type="ECO:0000313" key="6">
    <source>
        <dbReference type="Proteomes" id="UP000003688"/>
    </source>
</evidence>
<gene>
    <name evidence="5" type="ORF">Cflav_PD2689</name>
</gene>
<dbReference type="Pfam" id="PF07596">
    <property type="entry name" value="SBP_bac_10"/>
    <property type="match status" value="1"/>
</dbReference>
<name>B9XJK9_PEDPL</name>
<feature type="transmembrane region" description="Helical" evidence="1">
    <location>
        <begin position="130"/>
        <end position="154"/>
    </location>
</feature>
<keyword evidence="6" id="KW-1185">Reference proteome</keyword>
<comment type="caution">
    <text evidence="5">The sequence shown here is derived from an EMBL/GenBank/DDBJ whole genome shotgun (WGS) entry which is preliminary data.</text>
</comment>
<keyword evidence="1" id="KW-1133">Transmembrane helix</keyword>
<proteinExistence type="predicted"/>
<dbReference type="STRING" id="320771.Cflav_PD2689"/>
<organism evidence="5 6">
    <name type="scientific">Pedosphaera parvula (strain Ellin514)</name>
    <dbReference type="NCBI Taxonomy" id="320771"/>
    <lineage>
        <taxon>Bacteria</taxon>
        <taxon>Pseudomonadati</taxon>
        <taxon>Verrucomicrobiota</taxon>
        <taxon>Pedosphaerae</taxon>
        <taxon>Pedosphaerales</taxon>
        <taxon>Pedosphaeraceae</taxon>
        <taxon>Pedosphaera</taxon>
    </lineage>
</organism>
<feature type="domain" description="DUF1559" evidence="2">
    <location>
        <begin position="156"/>
        <end position="192"/>
    </location>
</feature>
<dbReference type="RefSeq" id="WP_007416002.1">
    <property type="nucleotide sequence ID" value="NZ_ABOX02000022.1"/>
</dbReference>
<evidence type="ECO:0008006" key="7">
    <source>
        <dbReference type="Google" id="ProtNLM"/>
    </source>
</evidence>
<evidence type="ECO:0000259" key="4">
    <source>
        <dbReference type="Pfam" id="PF14237"/>
    </source>
</evidence>
<dbReference type="InterPro" id="IPR045584">
    <property type="entry name" value="Pilin-like"/>
</dbReference>